<dbReference type="EMBL" id="CAKMRJ010003795">
    <property type="protein sequence ID" value="CAH1434669.1"/>
    <property type="molecule type" value="Genomic_DNA"/>
</dbReference>
<comment type="caution">
    <text evidence="2">The sequence shown here is derived from an EMBL/GenBank/DDBJ whole genome shotgun (WGS) entry which is preliminary data.</text>
</comment>
<feature type="region of interest" description="Disordered" evidence="1">
    <location>
        <begin position="39"/>
        <end position="58"/>
    </location>
</feature>
<name>A0AAU9N967_9ASTR</name>
<dbReference type="Proteomes" id="UP001157418">
    <property type="component" value="Unassembled WGS sequence"/>
</dbReference>
<dbReference type="AlphaFoldDB" id="A0AAU9N967"/>
<organism evidence="2 3">
    <name type="scientific">Lactuca virosa</name>
    <dbReference type="NCBI Taxonomy" id="75947"/>
    <lineage>
        <taxon>Eukaryota</taxon>
        <taxon>Viridiplantae</taxon>
        <taxon>Streptophyta</taxon>
        <taxon>Embryophyta</taxon>
        <taxon>Tracheophyta</taxon>
        <taxon>Spermatophyta</taxon>
        <taxon>Magnoliopsida</taxon>
        <taxon>eudicotyledons</taxon>
        <taxon>Gunneridae</taxon>
        <taxon>Pentapetalae</taxon>
        <taxon>asterids</taxon>
        <taxon>campanulids</taxon>
        <taxon>Asterales</taxon>
        <taxon>Asteraceae</taxon>
        <taxon>Cichorioideae</taxon>
        <taxon>Cichorieae</taxon>
        <taxon>Lactucinae</taxon>
        <taxon>Lactuca</taxon>
    </lineage>
</organism>
<evidence type="ECO:0000256" key="1">
    <source>
        <dbReference type="SAM" id="MobiDB-lite"/>
    </source>
</evidence>
<proteinExistence type="predicted"/>
<reference evidence="2 3" key="1">
    <citation type="submission" date="2022-01" db="EMBL/GenBank/DDBJ databases">
        <authorList>
            <person name="Xiong W."/>
            <person name="Schranz E."/>
        </authorList>
    </citation>
    <scope>NUCLEOTIDE SEQUENCE [LARGE SCALE GENOMIC DNA]</scope>
</reference>
<evidence type="ECO:0000313" key="3">
    <source>
        <dbReference type="Proteomes" id="UP001157418"/>
    </source>
</evidence>
<protein>
    <submittedName>
        <fullName evidence="2">Uncharacterized protein</fullName>
    </submittedName>
</protein>
<keyword evidence="3" id="KW-1185">Reference proteome</keyword>
<gene>
    <name evidence="2" type="ORF">LVIROSA_LOCUS21170</name>
</gene>
<sequence length="122" mass="14077">MISVGSNTTKIRITEFDEDWFPFQFDIVKNPYAIEGLVGENKEQEEDDADGASDTWGQLDDRKLEEVEINTHNQPYEPPLQDKKQAVEENNITMEIELETNVPPEDNQQFSENNIGMEEGER</sequence>
<accession>A0AAU9N967</accession>
<feature type="region of interest" description="Disordered" evidence="1">
    <location>
        <begin position="100"/>
        <end position="122"/>
    </location>
</feature>
<evidence type="ECO:0000313" key="2">
    <source>
        <dbReference type="EMBL" id="CAH1434669.1"/>
    </source>
</evidence>